<dbReference type="PRINTS" id="PR00926">
    <property type="entry name" value="MITOCARRIER"/>
</dbReference>
<dbReference type="InterPro" id="IPR002067">
    <property type="entry name" value="MCP"/>
</dbReference>
<dbReference type="Pfam" id="PF00153">
    <property type="entry name" value="Mito_carr"/>
    <property type="match status" value="3"/>
</dbReference>
<evidence type="ECO:0000256" key="7">
    <source>
        <dbReference type="ARBA" id="ARBA00023128"/>
    </source>
</evidence>
<evidence type="ECO:0000313" key="12">
    <source>
        <dbReference type="Proteomes" id="UP001479436"/>
    </source>
</evidence>
<evidence type="ECO:0000256" key="10">
    <source>
        <dbReference type="RuleBase" id="RU000488"/>
    </source>
</evidence>
<accession>A0ABR2W1U7</accession>
<evidence type="ECO:0000256" key="5">
    <source>
        <dbReference type="ARBA" id="ARBA00022737"/>
    </source>
</evidence>
<dbReference type="InterPro" id="IPR044712">
    <property type="entry name" value="SLC25A32-like"/>
</dbReference>
<proteinExistence type="inferred from homology"/>
<keyword evidence="7" id="KW-0496">Mitochondrion</keyword>
<dbReference type="Proteomes" id="UP001479436">
    <property type="component" value="Unassembled WGS sequence"/>
</dbReference>
<evidence type="ECO:0000256" key="9">
    <source>
        <dbReference type="PROSITE-ProRule" id="PRU00282"/>
    </source>
</evidence>
<evidence type="ECO:0000256" key="3">
    <source>
        <dbReference type="ARBA" id="ARBA00022448"/>
    </source>
</evidence>
<feature type="repeat" description="Solcar" evidence="9">
    <location>
        <begin position="14"/>
        <end position="108"/>
    </location>
</feature>
<dbReference type="InterPro" id="IPR018108">
    <property type="entry name" value="MCP_transmembrane"/>
</dbReference>
<dbReference type="SUPFAM" id="SSF103506">
    <property type="entry name" value="Mitochondrial carrier"/>
    <property type="match status" value="1"/>
</dbReference>
<keyword evidence="5" id="KW-0677">Repeat</keyword>
<feature type="repeat" description="Solcar" evidence="9">
    <location>
        <begin position="118"/>
        <end position="205"/>
    </location>
</feature>
<evidence type="ECO:0000313" key="11">
    <source>
        <dbReference type="EMBL" id="KAK9716897.1"/>
    </source>
</evidence>
<comment type="similarity">
    <text evidence="2 10">Belongs to the mitochondrial carrier (TC 2.A.29) family.</text>
</comment>
<protein>
    <submittedName>
        <fullName evidence="11">Uncharacterized protein</fullName>
    </submittedName>
</protein>
<comment type="subcellular location">
    <subcellularLocation>
        <location evidence="1">Mitochondrion membrane</location>
        <topology evidence="1">Multi-pass membrane protein</topology>
    </subcellularLocation>
</comment>
<dbReference type="PROSITE" id="PS50920">
    <property type="entry name" value="SOLCAR"/>
    <property type="match status" value="3"/>
</dbReference>
<keyword evidence="3 10" id="KW-0813">Transport</keyword>
<dbReference type="Gene3D" id="1.50.40.10">
    <property type="entry name" value="Mitochondrial carrier domain"/>
    <property type="match status" value="1"/>
</dbReference>
<evidence type="ECO:0000256" key="4">
    <source>
        <dbReference type="ARBA" id="ARBA00022692"/>
    </source>
</evidence>
<evidence type="ECO:0000256" key="6">
    <source>
        <dbReference type="ARBA" id="ARBA00022989"/>
    </source>
</evidence>
<keyword evidence="4 9" id="KW-0812">Transmembrane</keyword>
<comment type="caution">
    <text evidence="11">The sequence shown here is derived from an EMBL/GenBank/DDBJ whole genome shotgun (WGS) entry which is preliminary data.</text>
</comment>
<reference evidence="11 12" key="1">
    <citation type="submission" date="2023-04" db="EMBL/GenBank/DDBJ databases">
        <title>Genome of Basidiobolus ranarum AG-B5.</title>
        <authorList>
            <person name="Stajich J.E."/>
            <person name="Carter-House D."/>
            <person name="Gryganskyi A."/>
        </authorList>
    </citation>
    <scope>NUCLEOTIDE SEQUENCE [LARGE SCALE GENOMIC DNA]</scope>
    <source>
        <strain evidence="11 12">AG-B5</strain>
    </source>
</reference>
<dbReference type="EMBL" id="JASJQH010007172">
    <property type="protein sequence ID" value="KAK9716897.1"/>
    <property type="molecule type" value="Genomic_DNA"/>
</dbReference>
<dbReference type="PANTHER" id="PTHR45683">
    <property type="entry name" value="MITOCHONDRIAL NICOTINAMIDE ADENINE DINUCLEOTIDE TRANSPORTER 1-RELATED-RELATED"/>
    <property type="match status" value="1"/>
</dbReference>
<evidence type="ECO:0000256" key="2">
    <source>
        <dbReference type="ARBA" id="ARBA00006375"/>
    </source>
</evidence>
<feature type="repeat" description="Solcar" evidence="9">
    <location>
        <begin position="214"/>
        <end position="301"/>
    </location>
</feature>
<sequence length="305" mass="34011">METLDNFRNHLRKSDNLKNTVAGAGAGCVTSVLTCPLDVVKTRLQNQGHLISEPLPGHKNYKGTAGTLTRIWAEEGIRGLYRGLGPTIYGYLPTWAIYFSVYDYLKIAVADKSSRSHDDVLVHIASAMGAGAASSIMTNPLWVIKTRFMTQSERTTYHYRNTLDAFATIWRQEGLNGFYKGLTPSLLGIVHVAVQFPLYEKLKIMLRPENGESLGTFAILIASSLSKMAASVVTYPHEVIRTRLQNQCVPPFKYYGVTHTVSTINREEGWTAFYKGMPTNLFRTVPASALTILTYELIVKKLNQL</sequence>
<keyword evidence="12" id="KW-1185">Reference proteome</keyword>
<dbReference type="InterPro" id="IPR023395">
    <property type="entry name" value="MCP_dom_sf"/>
</dbReference>
<gene>
    <name evidence="11" type="ORF">K7432_006594</name>
</gene>
<evidence type="ECO:0000256" key="8">
    <source>
        <dbReference type="ARBA" id="ARBA00023136"/>
    </source>
</evidence>
<name>A0ABR2W1U7_9FUNG</name>
<keyword evidence="6" id="KW-1133">Transmembrane helix</keyword>
<keyword evidence="8 9" id="KW-0472">Membrane</keyword>
<organism evidence="11 12">
    <name type="scientific">Basidiobolus ranarum</name>
    <dbReference type="NCBI Taxonomy" id="34480"/>
    <lineage>
        <taxon>Eukaryota</taxon>
        <taxon>Fungi</taxon>
        <taxon>Fungi incertae sedis</taxon>
        <taxon>Zoopagomycota</taxon>
        <taxon>Entomophthoromycotina</taxon>
        <taxon>Basidiobolomycetes</taxon>
        <taxon>Basidiobolales</taxon>
        <taxon>Basidiobolaceae</taxon>
        <taxon>Basidiobolus</taxon>
    </lineage>
</organism>
<evidence type="ECO:0000256" key="1">
    <source>
        <dbReference type="ARBA" id="ARBA00004225"/>
    </source>
</evidence>